<dbReference type="Pfam" id="PF01613">
    <property type="entry name" value="Flavin_Reduct"/>
    <property type="match status" value="1"/>
</dbReference>
<reference evidence="5" key="2">
    <citation type="submission" date="2021-04" db="EMBL/GenBank/DDBJ databases">
        <authorList>
            <person name="Liu J."/>
        </authorList>
    </citation>
    <scope>NUCLEOTIDE SEQUENCE</scope>
    <source>
        <strain evidence="5">BAD-6</strain>
    </source>
</reference>
<organism evidence="5 6">
    <name type="scientific">Sinanaerobacter chloroacetimidivorans</name>
    <dbReference type="NCBI Taxonomy" id="2818044"/>
    <lineage>
        <taxon>Bacteria</taxon>
        <taxon>Bacillati</taxon>
        <taxon>Bacillota</taxon>
        <taxon>Clostridia</taxon>
        <taxon>Peptostreptococcales</taxon>
        <taxon>Anaerovoracaceae</taxon>
        <taxon>Sinanaerobacter</taxon>
    </lineage>
</organism>
<dbReference type="InterPro" id="IPR012349">
    <property type="entry name" value="Split_barrel_FMN-bd"/>
</dbReference>
<dbReference type="Gene3D" id="2.30.110.10">
    <property type="entry name" value="Electron Transport, Fmn-binding Protein, Chain A"/>
    <property type="match status" value="1"/>
</dbReference>
<dbReference type="PROSITE" id="PS51257">
    <property type="entry name" value="PROKAR_LIPOPROTEIN"/>
    <property type="match status" value="1"/>
</dbReference>
<sequence length="201" mass="22845">MSKITFKPGTMVNPVPVVMVSCGSSEEEYNIITIAWTGIVNSEPPMTYISVRKSRHSHGLIEKSKEFVINLCTEELARQTDFCGVKSGRDMNKFKEQGLTPVKAEHVACPMIQESPVNIECRVREIHEYPSHDMFIADIIAVHADEKLMDEKGKLELEKAGLICYSHGDYFALHKKPLGKFGFSVMKKKTKKRLENEKRKK</sequence>
<protein>
    <submittedName>
        <fullName evidence="5">Flavin reductase family protein</fullName>
    </submittedName>
</protein>
<dbReference type="SMART" id="SM00903">
    <property type="entry name" value="Flavin_Reduct"/>
    <property type="match status" value="1"/>
</dbReference>
<gene>
    <name evidence="5" type="ORF">KCX82_02755</name>
</gene>
<dbReference type="RefSeq" id="WP_227016905.1">
    <property type="nucleotide sequence ID" value="NZ_JAGSND010000001.1"/>
</dbReference>
<dbReference type="AlphaFoldDB" id="A0A8J7VXD4"/>
<dbReference type="InterPro" id="IPR002563">
    <property type="entry name" value="Flavin_Rdtase-like_dom"/>
</dbReference>
<accession>A0A8J7VXD4</accession>
<keyword evidence="6" id="KW-1185">Reference proteome</keyword>
<evidence type="ECO:0000313" key="5">
    <source>
        <dbReference type="EMBL" id="MBR0596787.1"/>
    </source>
</evidence>
<dbReference type="Proteomes" id="UP000675664">
    <property type="component" value="Unassembled WGS sequence"/>
</dbReference>
<comment type="similarity">
    <text evidence="3">Belongs to the flavoredoxin family.</text>
</comment>
<keyword evidence="2" id="KW-0285">Flavoprotein</keyword>
<dbReference type="GO" id="GO:0010181">
    <property type="term" value="F:FMN binding"/>
    <property type="evidence" value="ECO:0007669"/>
    <property type="project" value="InterPro"/>
</dbReference>
<comment type="cofactor">
    <cofactor evidence="1">
        <name>FMN</name>
        <dbReference type="ChEBI" id="CHEBI:58210"/>
    </cofactor>
</comment>
<evidence type="ECO:0000256" key="2">
    <source>
        <dbReference type="ARBA" id="ARBA00022630"/>
    </source>
</evidence>
<dbReference type="PANTHER" id="PTHR43567:SF1">
    <property type="entry name" value="FLAVOREDOXIN"/>
    <property type="match status" value="1"/>
</dbReference>
<evidence type="ECO:0000256" key="1">
    <source>
        <dbReference type="ARBA" id="ARBA00001917"/>
    </source>
</evidence>
<feature type="domain" description="Flavin reductase like" evidence="4">
    <location>
        <begin position="11"/>
        <end position="157"/>
    </location>
</feature>
<evidence type="ECO:0000313" key="6">
    <source>
        <dbReference type="Proteomes" id="UP000675664"/>
    </source>
</evidence>
<evidence type="ECO:0000259" key="4">
    <source>
        <dbReference type="SMART" id="SM00903"/>
    </source>
</evidence>
<dbReference type="PANTHER" id="PTHR43567">
    <property type="entry name" value="FLAVOREDOXIN-RELATED-RELATED"/>
    <property type="match status" value="1"/>
</dbReference>
<dbReference type="SUPFAM" id="SSF50475">
    <property type="entry name" value="FMN-binding split barrel"/>
    <property type="match status" value="1"/>
</dbReference>
<comment type="caution">
    <text evidence="5">The sequence shown here is derived from an EMBL/GenBank/DDBJ whole genome shotgun (WGS) entry which is preliminary data.</text>
</comment>
<proteinExistence type="inferred from homology"/>
<reference evidence="5" key="1">
    <citation type="submission" date="2021-04" db="EMBL/GenBank/DDBJ databases">
        <title>Sinoanaerobacter chloroacetimidivorans sp. nov., an obligate anaerobic bacterium isolated from anaerobic sludge.</title>
        <authorList>
            <person name="Bao Y."/>
        </authorList>
    </citation>
    <scope>NUCLEOTIDE SEQUENCE</scope>
    <source>
        <strain evidence="5">BAD-6</strain>
    </source>
</reference>
<evidence type="ECO:0000256" key="3">
    <source>
        <dbReference type="ARBA" id="ARBA00038054"/>
    </source>
</evidence>
<dbReference type="GO" id="GO:0016646">
    <property type="term" value="F:oxidoreductase activity, acting on the CH-NH group of donors, NAD or NADP as acceptor"/>
    <property type="evidence" value="ECO:0007669"/>
    <property type="project" value="UniProtKB-ARBA"/>
</dbReference>
<name>A0A8J7VXD4_9FIRM</name>
<dbReference type="EMBL" id="JAGSND010000001">
    <property type="protein sequence ID" value="MBR0596787.1"/>
    <property type="molecule type" value="Genomic_DNA"/>
</dbReference>
<dbReference type="InterPro" id="IPR052174">
    <property type="entry name" value="Flavoredoxin"/>
</dbReference>